<dbReference type="AlphaFoldDB" id="A0AAD4S0Q9"/>
<accession>A0AAD4S0Q9</accession>
<evidence type="ECO:0000313" key="1">
    <source>
        <dbReference type="EMBL" id="KAI3851102.1"/>
    </source>
</evidence>
<comment type="caution">
    <text evidence="1">The sequence shown here is derived from an EMBL/GenBank/DDBJ whole genome shotgun (WGS) entry which is preliminary data.</text>
</comment>
<dbReference type="Pfam" id="PF03096">
    <property type="entry name" value="Ndr"/>
    <property type="match status" value="1"/>
</dbReference>
<sequence length="123" mass="13657">IGAWNSCRALHLSVSEKWCRCEEEPIVFLSSDKGLGGGDSSTSIKMSKNASYSYVVGVKAILGGLKRLHCGTLIFVGDYQSKALHMEVNLNRRYGALIEVQGCESMTEEQFRSMLIPLEYFLT</sequence>
<evidence type="ECO:0000313" key="2">
    <source>
        <dbReference type="Proteomes" id="UP001202328"/>
    </source>
</evidence>
<protein>
    <submittedName>
        <fullName evidence="1">Uncharacterized protein</fullName>
    </submittedName>
</protein>
<name>A0AAD4S0Q9_9MAGN</name>
<feature type="non-terminal residue" evidence="1">
    <location>
        <position position="123"/>
    </location>
</feature>
<feature type="non-terminal residue" evidence="1">
    <location>
        <position position="1"/>
    </location>
</feature>
<dbReference type="InterPro" id="IPR004142">
    <property type="entry name" value="NDRG"/>
</dbReference>
<reference evidence="1" key="1">
    <citation type="submission" date="2022-04" db="EMBL/GenBank/DDBJ databases">
        <title>A functionally conserved STORR gene fusion in Papaver species that diverged 16.8 million years ago.</title>
        <authorList>
            <person name="Catania T."/>
        </authorList>
    </citation>
    <scope>NUCLEOTIDE SEQUENCE</scope>
    <source>
        <strain evidence="1">S-188037</strain>
    </source>
</reference>
<dbReference type="Proteomes" id="UP001202328">
    <property type="component" value="Unassembled WGS sequence"/>
</dbReference>
<gene>
    <name evidence="1" type="ORF">MKW98_010505</name>
</gene>
<dbReference type="EMBL" id="JAJJMB010015956">
    <property type="protein sequence ID" value="KAI3851102.1"/>
    <property type="molecule type" value="Genomic_DNA"/>
</dbReference>
<organism evidence="1 2">
    <name type="scientific">Papaver atlanticum</name>
    <dbReference type="NCBI Taxonomy" id="357466"/>
    <lineage>
        <taxon>Eukaryota</taxon>
        <taxon>Viridiplantae</taxon>
        <taxon>Streptophyta</taxon>
        <taxon>Embryophyta</taxon>
        <taxon>Tracheophyta</taxon>
        <taxon>Spermatophyta</taxon>
        <taxon>Magnoliopsida</taxon>
        <taxon>Ranunculales</taxon>
        <taxon>Papaveraceae</taxon>
        <taxon>Papaveroideae</taxon>
        <taxon>Papaver</taxon>
    </lineage>
</organism>
<proteinExistence type="predicted"/>
<keyword evidence="2" id="KW-1185">Reference proteome</keyword>